<dbReference type="Gene3D" id="3.40.50.300">
    <property type="entry name" value="P-loop containing nucleotide triphosphate hydrolases"/>
    <property type="match status" value="1"/>
</dbReference>
<dbReference type="PANTHER" id="PTHR42711:SF5">
    <property type="entry name" value="ABC TRANSPORTER ATP-BINDING PROTEIN NATA"/>
    <property type="match status" value="1"/>
</dbReference>
<keyword evidence="4" id="KW-0067">ATP-binding</keyword>
<evidence type="ECO:0000256" key="3">
    <source>
        <dbReference type="ARBA" id="ARBA00022741"/>
    </source>
</evidence>
<dbReference type="InterPro" id="IPR003593">
    <property type="entry name" value="AAA+_ATPase"/>
</dbReference>
<evidence type="ECO:0000313" key="7">
    <source>
        <dbReference type="Proteomes" id="UP000176634"/>
    </source>
</evidence>
<dbReference type="PROSITE" id="PS50893">
    <property type="entry name" value="ABC_TRANSPORTER_2"/>
    <property type="match status" value="1"/>
</dbReference>
<keyword evidence="2" id="KW-0813">Transport</keyword>
<name>A0A1F6P7L7_9BACT</name>
<dbReference type="AlphaFoldDB" id="A0A1F6P7L7"/>
<dbReference type="InterPro" id="IPR003439">
    <property type="entry name" value="ABC_transporter-like_ATP-bd"/>
</dbReference>
<dbReference type="InterPro" id="IPR050763">
    <property type="entry name" value="ABC_transporter_ATP-binding"/>
</dbReference>
<dbReference type="InterPro" id="IPR017871">
    <property type="entry name" value="ABC_transporter-like_CS"/>
</dbReference>
<dbReference type="GO" id="GO:0005524">
    <property type="term" value="F:ATP binding"/>
    <property type="evidence" value="ECO:0007669"/>
    <property type="project" value="UniProtKB-KW"/>
</dbReference>
<dbReference type="PANTHER" id="PTHR42711">
    <property type="entry name" value="ABC TRANSPORTER ATP-BINDING PROTEIN"/>
    <property type="match status" value="1"/>
</dbReference>
<sequence>MFPLRINNVSKIFKNSKGQEFKAVDGISLNIEPGKIYGLLGPNGAGKSTLINMISGLLLPNQGGIELFGLDVVKDSNKTKQLIGVVPQEIVVEMAFTVEEVLYYFSGMYGVPRHERKARIKAVLEDLDLADKMHERARNLSGGMKRRLMVAKAILHRPKLLILDEPTAGVDVSLRQRIWALIRRLNAEGTTILFTTHYLEEAEQLCEYIALVDHGHLIKSGKLKDIQQEFSKNSIHFELFDRTAAPLTGVSEVGVEYEYPITSDLATDMAKLTSHYNHNLKSIRSEAASLEHIFLKLTNSGLSS</sequence>
<evidence type="ECO:0000256" key="1">
    <source>
        <dbReference type="ARBA" id="ARBA00005417"/>
    </source>
</evidence>
<dbReference type="InterPro" id="IPR027417">
    <property type="entry name" value="P-loop_NTPase"/>
</dbReference>
<dbReference type="Proteomes" id="UP000176634">
    <property type="component" value="Unassembled WGS sequence"/>
</dbReference>
<dbReference type="PROSITE" id="PS00211">
    <property type="entry name" value="ABC_TRANSPORTER_1"/>
    <property type="match status" value="1"/>
</dbReference>
<comment type="caution">
    <text evidence="6">The sequence shown here is derived from an EMBL/GenBank/DDBJ whole genome shotgun (WGS) entry which is preliminary data.</text>
</comment>
<dbReference type="SUPFAM" id="SSF52540">
    <property type="entry name" value="P-loop containing nucleoside triphosphate hydrolases"/>
    <property type="match status" value="1"/>
</dbReference>
<evidence type="ECO:0000256" key="4">
    <source>
        <dbReference type="ARBA" id="ARBA00022840"/>
    </source>
</evidence>
<gene>
    <name evidence="6" type="ORF">A2563_01030</name>
</gene>
<organism evidence="6 7">
    <name type="scientific">Candidatus Magasanikbacteria bacterium RIFOXYD1_FULL_40_23</name>
    <dbReference type="NCBI Taxonomy" id="1798705"/>
    <lineage>
        <taxon>Bacteria</taxon>
        <taxon>Candidatus Magasanikiibacteriota</taxon>
    </lineage>
</organism>
<evidence type="ECO:0000259" key="5">
    <source>
        <dbReference type="PROSITE" id="PS50893"/>
    </source>
</evidence>
<comment type="similarity">
    <text evidence="1">Belongs to the ABC transporter superfamily.</text>
</comment>
<reference evidence="6 7" key="1">
    <citation type="journal article" date="2016" name="Nat. Commun.">
        <title>Thousands of microbial genomes shed light on interconnected biogeochemical processes in an aquifer system.</title>
        <authorList>
            <person name="Anantharaman K."/>
            <person name="Brown C.T."/>
            <person name="Hug L.A."/>
            <person name="Sharon I."/>
            <person name="Castelle C.J."/>
            <person name="Probst A.J."/>
            <person name="Thomas B.C."/>
            <person name="Singh A."/>
            <person name="Wilkins M.J."/>
            <person name="Karaoz U."/>
            <person name="Brodie E.L."/>
            <person name="Williams K.H."/>
            <person name="Hubbard S.S."/>
            <person name="Banfield J.F."/>
        </authorList>
    </citation>
    <scope>NUCLEOTIDE SEQUENCE [LARGE SCALE GENOMIC DNA]</scope>
</reference>
<dbReference type="EMBL" id="MFRA01000008">
    <property type="protein sequence ID" value="OGH92152.1"/>
    <property type="molecule type" value="Genomic_DNA"/>
</dbReference>
<dbReference type="SMART" id="SM00382">
    <property type="entry name" value="AAA"/>
    <property type="match status" value="1"/>
</dbReference>
<dbReference type="Pfam" id="PF00005">
    <property type="entry name" value="ABC_tran"/>
    <property type="match status" value="1"/>
</dbReference>
<dbReference type="GO" id="GO:0016887">
    <property type="term" value="F:ATP hydrolysis activity"/>
    <property type="evidence" value="ECO:0007669"/>
    <property type="project" value="InterPro"/>
</dbReference>
<dbReference type="STRING" id="1798705.A2563_01030"/>
<protein>
    <recommendedName>
        <fullName evidence="5">ABC transporter domain-containing protein</fullName>
    </recommendedName>
</protein>
<evidence type="ECO:0000313" key="6">
    <source>
        <dbReference type="EMBL" id="OGH92152.1"/>
    </source>
</evidence>
<feature type="domain" description="ABC transporter" evidence="5">
    <location>
        <begin position="4"/>
        <end position="239"/>
    </location>
</feature>
<evidence type="ECO:0000256" key="2">
    <source>
        <dbReference type="ARBA" id="ARBA00022448"/>
    </source>
</evidence>
<accession>A0A1F6P7L7</accession>
<keyword evidence="3" id="KW-0547">Nucleotide-binding</keyword>
<proteinExistence type="inferred from homology"/>